<gene>
    <name evidence="2" type="ORF">J2125_001231</name>
</gene>
<keyword evidence="2" id="KW-0966">Cell projection</keyword>
<keyword evidence="2" id="KW-0282">Flagellum</keyword>
<dbReference type="RefSeq" id="WP_083865676.1">
    <property type="nucleotide sequence ID" value="NZ_JAGGMQ010000001.1"/>
</dbReference>
<protein>
    <submittedName>
        <fullName evidence="2">Flagellar protein FlhE</fullName>
    </submittedName>
</protein>
<proteinExistence type="predicted"/>
<sequence length="146" mass="15681">MTNSSRCLLLLSLLSCGVSAAAANSGSSMAILHGAMSVGVANNIYKNNFVLNSAPLPQATVTKVFWNYSLGQSQIPAGGTLQVYLCQGSTSSCVDISSEQQGATSYFFGKVAQMPFYLYYRVNGRVPMRYVQGNGDTQLSINWEVK</sequence>
<keyword evidence="2" id="KW-0969">Cilium</keyword>
<comment type="caution">
    <text evidence="2">The sequence shown here is derived from an EMBL/GenBank/DDBJ whole genome shotgun (WGS) entry which is preliminary data.</text>
</comment>
<reference evidence="3" key="1">
    <citation type="submission" date="2023-07" db="EMBL/GenBank/DDBJ databases">
        <title>Genome mining of underrepresented organisms for secondary metabolites.</title>
        <authorList>
            <person name="D'Agostino P.M."/>
        </authorList>
    </citation>
    <scope>NUCLEOTIDE SEQUENCE [LARGE SCALE GENOMIC DNA]</scope>
    <source>
        <strain evidence="3">WS4403</strain>
    </source>
</reference>
<feature type="chain" id="PRO_5045638838" evidence="1">
    <location>
        <begin position="23"/>
        <end position="146"/>
    </location>
</feature>
<feature type="signal peptide" evidence="1">
    <location>
        <begin position="1"/>
        <end position="22"/>
    </location>
</feature>
<keyword evidence="1" id="KW-0732">Signal</keyword>
<keyword evidence="3" id="KW-1185">Reference proteome</keyword>
<organism evidence="2 3">
    <name type="scientific">Winslowiella toletana</name>
    <dbReference type="NCBI Taxonomy" id="92490"/>
    <lineage>
        <taxon>Bacteria</taxon>
        <taxon>Pseudomonadati</taxon>
        <taxon>Pseudomonadota</taxon>
        <taxon>Gammaproteobacteria</taxon>
        <taxon>Enterobacterales</taxon>
        <taxon>Erwiniaceae</taxon>
        <taxon>Winslowiella</taxon>
    </lineage>
</organism>
<accession>A0ABS4P600</accession>
<dbReference type="Proteomes" id="UP001195624">
    <property type="component" value="Unassembled WGS sequence"/>
</dbReference>
<evidence type="ECO:0000313" key="2">
    <source>
        <dbReference type="EMBL" id="MBP2168039.1"/>
    </source>
</evidence>
<dbReference type="InterPro" id="IPR009420">
    <property type="entry name" value="FlhE"/>
</dbReference>
<evidence type="ECO:0000313" key="3">
    <source>
        <dbReference type="Proteomes" id="UP001195624"/>
    </source>
</evidence>
<evidence type="ECO:0000256" key="1">
    <source>
        <dbReference type="SAM" id="SignalP"/>
    </source>
</evidence>
<name>A0ABS4P600_9GAMM</name>
<dbReference type="Pfam" id="PF06366">
    <property type="entry name" value="FlhE"/>
    <property type="match status" value="1"/>
</dbReference>
<dbReference type="EMBL" id="JAGGMQ010000001">
    <property type="protein sequence ID" value="MBP2168039.1"/>
    <property type="molecule type" value="Genomic_DNA"/>
</dbReference>